<protein>
    <submittedName>
        <fullName evidence="6">Isoprenylcysteine carboxylmethyltransferase family protein</fullName>
    </submittedName>
</protein>
<dbReference type="PANTHER" id="PTHR43847">
    <property type="entry name" value="BLL3993 PROTEIN"/>
    <property type="match status" value="1"/>
</dbReference>
<evidence type="ECO:0000256" key="3">
    <source>
        <dbReference type="ARBA" id="ARBA00022989"/>
    </source>
</evidence>
<sequence length="175" mass="19411">MKLLRHIAGFTIGFTIFMLAVPIAIIYVSGIIDTTLSFASFSGSAVRLFFAVPLFAIGVFYALWSNFFLFDRGRGGPADGFGVAVSPRSERLVTTGPYRNTRNPMVFGAFSAYFSIAIYIGSIGGLILLSCFAALVPLYLKKFEETRLVADFGEEYEEYRRRVSMIVPALIKKKQ</sequence>
<organism evidence="6 7">
    <name type="scientific">Candidatus Zymogenus saltonus</name>
    <dbReference type="NCBI Taxonomy" id="2844893"/>
    <lineage>
        <taxon>Bacteria</taxon>
        <taxon>Deltaproteobacteria</taxon>
        <taxon>Candidatus Zymogenia</taxon>
        <taxon>Candidatus Zymogeniales</taxon>
        <taxon>Candidatus Zymogenaceae</taxon>
        <taxon>Candidatus Zymogenus</taxon>
    </lineage>
</organism>
<evidence type="ECO:0000313" key="6">
    <source>
        <dbReference type="EMBL" id="MBN1574819.1"/>
    </source>
</evidence>
<dbReference type="PANTHER" id="PTHR43847:SF1">
    <property type="entry name" value="BLL3993 PROTEIN"/>
    <property type="match status" value="1"/>
</dbReference>
<reference evidence="6" key="1">
    <citation type="journal article" date="2021" name="Environ. Microbiol.">
        <title>Genomic characterization of three novel Desulfobacterota classes expand the metabolic and phylogenetic diversity of the phylum.</title>
        <authorList>
            <person name="Murphy C.L."/>
            <person name="Biggerstaff J."/>
            <person name="Eichhorn A."/>
            <person name="Ewing E."/>
            <person name="Shahan R."/>
            <person name="Soriano D."/>
            <person name="Stewart S."/>
            <person name="VanMol K."/>
            <person name="Walker R."/>
            <person name="Walters P."/>
            <person name="Elshahed M.S."/>
            <person name="Youssef N.H."/>
        </authorList>
    </citation>
    <scope>NUCLEOTIDE SEQUENCE</scope>
    <source>
        <strain evidence="6">Zod_Metabat.24</strain>
    </source>
</reference>
<dbReference type="GO" id="GO:0012505">
    <property type="term" value="C:endomembrane system"/>
    <property type="evidence" value="ECO:0007669"/>
    <property type="project" value="UniProtKB-SubCell"/>
</dbReference>
<keyword evidence="4 5" id="KW-0472">Membrane</keyword>
<feature type="transmembrane region" description="Helical" evidence="5">
    <location>
        <begin position="6"/>
        <end position="32"/>
    </location>
</feature>
<dbReference type="AlphaFoldDB" id="A0A9D8PQ57"/>
<accession>A0A9D8PQ57</accession>
<feature type="transmembrane region" description="Helical" evidence="5">
    <location>
        <begin position="44"/>
        <end position="64"/>
    </location>
</feature>
<proteinExistence type="predicted"/>
<comment type="subcellular location">
    <subcellularLocation>
        <location evidence="1">Endomembrane system</location>
        <topology evidence="1">Multi-pass membrane protein</topology>
    </subcellularLocation>
</comment>
<dbReference type="Pfam" id="PF04191">
    <property type="entry name" value="PEMT"/>
    <property type="match status" value="1"/>
</dbReference>
<evidence type="ECO:0000256" key="2">
    <source>
        <dbReference type="ARBA" id="ARBA00022692"/>
    </source>
</evidence>
<evidence type="ECO:0000256" key="5">
    <source>
        <dbReference type="SAM" id="Phobius"/>
    </source>
</evidence>
<dbReference type="Gene3D" id="1.20.120.1630">
    <property type="match status" value="1"/>
</dbReference>
<keyword evidence="2 5" id="KW-0812">Transmembrane</keyword>
<dbReference type="EMBL" id="JAFGIX010000089">
    <property type="protein sequence ID" value="MBN1574819.1"/>
    <property type="molecule type" value="Genomic_DNA"/>
</dbReference>
<evidence type="ECO:0000256" key="4">
    <source>
        <dbReference type="ARBA" id="ARBA00023136"/>
    </source>
</evidence>
<evidence type="ECO:0000256" key="1">
    <source>
        <dbReference type="ARBA" id="ARBA00004127"/>
    </source>
</evidence>
<dbReference type="InterPro" id="IPR052527">
    <property type="entry name" value="Metal_cation-efflux_comp"/>
</dbReference>
<gene>
    <name evidence="6" type="ORF">JW984_16605</name>
</gene>
<dbReference type="InterPro" id="IPR007318">
    <property type="entry name" value="Phopholipid_MeTrfase"/>
</dbReference>
<keyword evidence="3 5" id="KW-1133">Transmembrane helix</keyword>
<comment type="caution">
    <text evidence="6">The sequence shown here is derived from an EMBL/GenBank/DDBJ whole genome shotgun (WGS) entry which is preliminary data.</text>
</comment>
<dbReference type="Proteomes" id="UP000809273">
    <property type="component" value="Unassembled WGS sequence"/>
</dbReference>
<feature type="transmembrane region" description="Helical" evidence="5">
    <location>
        <begin position="112"/>
        <end position="140"/>
    </location>
</feature>
<name>A0A9D8PQ57_9DELT</name>
<evidence type="ECO:0000313" key="7">
    <source>
        <dbReference type="Proteomes" id="UP000809273"/>
    </source>
</evidence>
<reference evidence="6" key="2">
    <citation type="submission" date="2021-01" db="EMBL/GenBank/DDBJ databases">
        <authorList>
            <person name="Hahn C.R."/>
            <person name="Youssef N.H."/>
            <person name="Elshahed M."/>
        </authorList>
    </citation>
    <scope>NUCLEOTIDE SEQUENCE</scope>
    <source>
        <strain evidence="6">Zod_Metabat.24</strain>
    </source>
</reference>